<feature type="domain" description="MAM" evidence="4">
    <location>
        <begin position="1707"/>
        <end position="1869"/>
    </location>
</feature>
<dbReference type="HOGENOM" id="CLU_230852_0_0_1"/>
<feature type="domain" description="MAM" evidence="4">
    <location>
        <begin position="1363"/>
        <end position="1525"/>
    </location>
</feature>
<dbReference type="SUPFAM" id="SSF49899">
    <property type="entry name" value="Concanavalin A-like lectins/glucanases"/>
    <property type="match status" value="13"/>
</dbReference>
<feature type="domain" description="MAM" evidence="4">
    <location>
        <begin position="540"/>
        <end position="696"/>
    </location>
</feature>
<dbReference type="CDD" id="cd06263">
    <property type="entry name" value="MAM"/>
    <property type="match status" value="12"/>
</dbReference>
<feature type="domain" description="MAM" evidence="4">
    <location>
        <begin position="1871"/>
        <end position="2030"/>
    </location>
</feature>
<feature type="domain" description="MAM" evidence="4">
    <location>
        <begin position="192"/>
        <end position="355"/>
    </location>
</feature>
<protein>
    <recommendedName>
        <fullName evidence="4">MAM domain-containing protein</fullName>
    </recommendedName>
</protein>
<dbReference type="OMA" id="WINDRNT"/>
<dbReference type="EMBL" id="DS985251">
    <property type="protein sequence ID" value="EDV21957.1"/>
    <property type="molecule type" value="Genomic_DNA"/>
</dbReference>
<keyword evidence="1" id="KW-0677">Repeat</keyword>
<keyword evidence="3" id="KW-0732">Signal</keyword>
<dbReference type="STRING" id="10228.B3S5T9"/>
<dbReference type="PROSITE" id="PS50060">
    <property type="entry name" value="MAM_2"/>
    <property type="match status" value="13"/>
</dbReference>
<dbReference type="PANTHER" id="PTHR23282">
    <property type="entry name" value="APICAL ENDOSOMAL GLYCOPROTEIN PRECURSOR"/>
    <property type="match status" value="1"/>
</dbReference>
<dbReference type="eggNOG" id="ENOG502R0P7">
    <property type="taxonomic scope" value="Eukaryota"/>
</dbReference>
<dbReference type="FunFam" id="2.60.120.200:FF:000182">
    <property type="entry name" value="MAM and LDL-receptor class A domain-containing protein 1"/>
    <property type="match status" value="1"/>
</dbReference>
<reference evidence="5 6" key="1">
    <citation type="journal article" date="2008" name="Nature">
        <title>The Trichoplax genome and the nature of placozoans.</title>
        <authorList>
            <person name="Srivastava M."/>
            <person name="Begovic E."/>
            <person name="Chapman J."/>
            <person name="Putnam N.H."/>
            <person name="Hellsten U."/>
            <person name="Kawashima T."/>
            <person name="Kuo A."/>
            <person name="Mitros T."/>
            <person name="Salamov A."/>
            <person name="Carpenter M.L."/>
            <person name="Signorovitch A.Y."/>
            <person name="Moreno M.A."/>
            <person name="Kamm K."/>
            <person name="Grimwood J."/>
            <person name="Schmutz J."/>
            <person name="Shapiro H."/>
            <person name="Grigoriev I.V."/>
            <person name="Buss L.W."/>
            <person name="Schierwater B."/>
            <person name="Dellaporta S.L."/>
            <person name="Rokhsar D.S."/>
        </authorList>
    </citation>
    <scope>NUCLEOTIDE SEQUENCE [LARGE SCALE GENOMIC DNA]</scope>
    <source>
        <strain evidence="5 6">Grell-BS-1999</strain>
    </source>
</reference>
<dbReference type="KEGG" id="tad:TRIADDRAFT_59473"/>
<feature type="chain" id="PRO_5002797359" description="MAM domain-containing protein" evidence="3">
    <location>
        <begin position="24"/>
        <end position="2234"/>
    </location>
</feature>
<dbReference type="SMART" id="SM00137">
    <property type="entry name" value="MAM"/>
    <property type="match status" value="12"/>
</dbReference>
<dbReference type="Gene3D" id="2.60.120.200">
    <property type="match status" value="13"/>
</dbReference>
<evidence type="ECO:0000259" key="4">
    <source>
        <dbReference type="PROSITE" id="PS50060"/>
    </source>
</evidence>
<dbReference type="Proteomes" id="UP000009022">
    <property type="component" value="Unassembled WGS sequence"/>
</dbReference>
<dbReference type="GO" id="GO:0016020">
    <property type="term" value="C:membrane"/>
    <property type="evidence" value="ECO:0007669"/>
    <property type="project" value="InterPro"/>
</dbReference>
<feature type="domain" description="MAM" evidence="4">
    <location>
        <begin position="31"/>
        <end position="190"/>
    </location>
</feature>
<name>B3S5T9_TRIAD</name>
<dbReference type="InterPro" id="IPR051560">
    <property type="entry name" value="MAM_domain-containing"/>
</dbReference>
<dbReference type="InterPro" id="IPR000998">
    <property type="entry name" value="MAM_dom"/>
</dbReference>
<dbReference type="PhylomeDB" id="B3S5T9"/>
<keyword evidence="6" id="KW-1185">Reference proteome</keyword>
<feature type="domain" description="MAM" evidence="4">
    <location>
        <begin position="698"/>
        <end position="861"/>
    </location>
</feature>
<gene>
    <name evidence="5" type="ORF">TRIADDRAFT_59473</name>
</gene>
<sequence>MAIYHQLNLLLLLSSLIVAISVAQPIIESNLDCNFENGFCAWKQSLNDNFNWTRTNSRSPSVGTGPVGDHTTGTGYYIYIETSFPRLVNETAILVSPTINSNTNVCFKFWYHMFGQDINNLQVLTTDLMGGQQNVIWQRFGTQGNAWRPAAITLNTPQNITISFKGTTGTSFRGDISLDDIFLAPLDCPYSDYCDFEGGLCGYADLTNNPKFVWTIGNGGNSFNGTGPATDHTTLTAAGHYMYASTMDPTPGMRTQVISDTYAATPANGTCLEFFYHLYGNLSGAIEVKIRSNGVTRDTIFEKTTNQGNIWNLGWATIINPNAPYQIIFEAVVGAGTFGDIAIDDIRFLTGKCPVAGSCNFEGYCSWSNTQVGDQFDWIINSGGTPSSFTGPTNDHTLGTPAGHYLYFEASNAGQAGEKAWYVSEKFDSNTGRCLSFYYYMYGATVNTLSVLMQEFDSNNNNLSLMTLGAISGNHGKMWVNGQVFIQTDNYYRIIFQATMGRAFTGDIAVDDITFNAGNCTANIISSSIAPTATPGPSPFDCTFETGLCNWDASLNNTVLWARGNGTKNNVVVKDHTLGSLDGHYLYVPRLQNMAYSASIISAVSVPSTSHICLEFWYQMIGENIVSLQARSQTTNTSTLLWSRTASVGYGWSHAQVSVINDNPYNISFVATVNQGYTGIVAIDDIRVLLHSNCPPAITCDFEGSSCGWVNTFDVTFFWIRATSDFNIVHSQTGPKYDHTLGTATGHFMYFWSAISFLNEKARFQSPQYPATNGNSCFSFWYHMLGREVGSFNVYVKVDNNIGMPIWTRMGTRGDVWRFGQATVNSAGKPFNMVIEGTVGNGFAGDMAFDDISLVSGSCPSSNVCTFSSLCTWINAASQVTDKWTVIPAFLGSTFAGPTLDNTNGGTSSGQYAVVNMTASMSQNSSARYISDEQSPTAASCFTFSYQMYGNSPMLNVYLQELYTGTPITKIVGQVQNGTSSWTMGQVSITALAEYQIIIEAVVAAGTQGTFAIDDLQFNFGNCSGSTLPAPSISPVAPPTNSWGCSFTSGTCYWSLLKNTTAQWVRTRGSLTSTGPSNDHTTGSGFYLYVPNKSYPVNATAVVQGPTITPTTALCMSFYYHMYGPSVGTLQVYGHATQDTLIFQRSGSQGNLWRHGQVTVSSSRPFHTKFVASINSNYYGDIAIDDIKFTPGFCAPSKMCDFQSGSCGWFTAPESDIPWYRTRGSTSSNFTGPSIDHTTLSPRGWYAYVETSRPYIAGQKARLQSPFYPPTPSNGECLTFWYHMYGAHIGQLNIYIKQNNQLGNAIWSRGTNFGDKWIYGSVTINSNMTYRIVYEGIVGIGFRGDMALDDILIDNSGPCPPPANCNFESSLCRKSWVNDANNNYNWILGKPSTNTVYKGPPRDHTFNTSSGSYMVVDQAFATAGQHARLISRATLPPTQGMCLTFYYWFNNASSFVLTVNLRTGSTDHPVGQLQGIYQTNGWQMASVNVHSSFQYKIVFDGVLGVASSGYVALDDIMLMNGPCQGSNIPTVLPPTPTTISTGYGCNFDNGTCGWMQSTNDIFNWTRNDGPTPSFDTGPSTDHSGTGYYMYIETSFPRRLNDNAKLVSPVINALTSNLQNYCMILWYNMHGASVFLLNIYTRSVSESRSVLLWTRGGEQGLDWKYTAIPYQSSTSFQFIIEGVAGRDYRGDIAIDDITISNTTCPVQDVCTFQNDLCGWRQITNDQFNWTLGSGNTPSDQTGPRTDHTTGTALGKYLYIETSLPRRPDDRARIISPEISPTIARPKCLNFWYFMFGQTVGSLSVYIIKNNIISQPIWTESGNNGERWLPGQVPLDSNMPFRVVIEGTVGQGYLGDIAIDDVDISNVPCQTPGNCNFENGLCTWINDRNTDQFDWIQGRGSTPSFNTGPTSDHTLGNRYGTYLYLEASSQQQGDVARLISQKFPPTTSRCFSFWYHMSGAAVGSLSVYVDQGENKILIGHLNGPQGNQWKNGKATISSFAPYNIIIEGKRGVTFSGDIAIDDITLTGGACTGTVLPTSVPTPLPTFPAGEYGCDFNQSYCRFTQASSSNYNWTLTKAGATVTYGPKADHKGTAGSYVSVRTLSTANATAVLQGPKASPTGRTCYSWWYYMWGSNVQTLNVYLTSYVNNTKGIFMLFNDKLQRPMLGEYGKAKSCRYDPKMKINLPIDYYKENELKSIHLARVKDVQGDLGPTTWMTTEFNAIRIQHRGNKKESSDN</sequence>
<feature type="domain" description="MAM" evidence="4">
    <location>
        <begin position="2049"/>
        <end position="2146"/>
    </location>
</feature>
<evidence type="ECO:0000256" key="1">
    <source>
        <dbReference type="ARBA" id="ARBA00022737"/>
    </source>
</evidence>
<dbReference type="PANTHER" id="PTHR23282:SF101">
    <property type="entry name" value="MAM DOMAIN-CONTAINING PROTEIN"/>
    <property type="match status" value="1"/>
</dbReference>
<dbReference type="SMR" id="B3S5T9"/>
<dbReference type="OrthoDB" id="412155at2759"/>
<dbReference type="GeneID" id="6756805"/>
<feature type="domain" description="MAM" evidence="4">
    <location>
        <begin position="863"/>
        <end position="1025"/>
    </location>
</feature>
<feature type="domain" description="MAM" evidence="4">
    <location>
        <begin position="1198"/>
        <end position="1361"/>
    </location>
</feature>
<organism evidence="5 6">
    <name type="scientific">Trichoplax adhaerens</name>
    <name type="common">Trichoplax reptans</name>
    <dbReference type="NCBI Taxonomy" id="10228"/>
    <lineage>
        <taxon>Eukaryota</taxon>
        <taxon>Metazoa</taxon>
        <taxon>Placozoa</taxon>
        <taxon>Uniplacotomia</taxon>
        <taxon>Trichoplacea</taxon>
        <taxon>Trichoplacidae</taxon>
        <taxon>Trichoplax</taxon>
    </lineage>
</organism>
<dbReference type="CTD" id="6756805"/>
<proteinExistence type="predicted"/>
<dbReference type="Pfam" id="PF00629">
    <property type="entry name" value="MAM"/>
    <property type="match status" value="13"/>
</dbReference>
<dbReference type="RefSeq" id="XP_002115594.1">
    <property type="nucleotide sequence ID" value="XM_002115558.1"/>
</dbReference>
<evidence type="ECO:0000256" key="3">
    <source>
        <dbReference type="SAM" id="SignalP"/>
    </source>
</evidence>
<feature type="signal peptide" evidence="3">
    <location>
        <begin position="1"/>
        <end position="23"/>
    </location>
</feature>
<dbReference type="InterPro" id="IPR013320">
    <property type="entry name" value="ConA-like_dom_sf"/>
</dbReference>
<evidence type="ECO:0000313" key="6">
    <source>
        <dbReference type="Proteomes" id="UP000009022"/>
    </source>
</evidence>
<accession>B3S5T9</accession>
<feature type="domain" description="MAM" evidence="4">
    <location>
        <begin position="1043"/>
        <end position="1196"/>
    </location>
</feature>
<feature type="domain" description="MAM" evidence="4">
    <location>
        <begin position="357"/>
        <end position="522"/>
    </location>
</feature>
<evidence type="ECO:0000313" key="5">
    <source>
        <dbReference type="EMBL" id="EDV21957.1"/>
    </source>
</evidence>
<keyword evidence="2" id="KW-1015">Disulfide bond</keyword>
<dbReference type="InParanoid" id="B3S5T9"/>
<feature type="domain" description="MAM" evidence="4">
    <location>
        <begin position="1543"/>
        <end position="1705"/>
    </location>
</feature>
<evidence type="ECO:0000256" key="2">
    <source>
        <dbReference type="ARBA" id="ARBA00023157"/>
    </source>
</evidence>